<dbReference type="AlphaFoldDB" id="A0A5B7AFX2"/>
<proteinExistence type="predicted"/>
<dbReference type="EC" id="3.1.1.23" evidence="2"/>
<sequence>MEGVQMEELTSGASGRIIPVFRNFQRSVLSYESLRRSLIFIQSIFLWFLLLLPRKRLSSSSPPQSPPSAASSAPSKRRFAFRRDEEDTLKRRALAEDLQMVLETDDGTSGCKWSTSLFFGVRRNALFCRSWFPVTGELKYDFE</sequence>
<protein>
    <submittedName>
        <fullName evidence="2">Putative monoglyceride lipase</fullName>
        <ecNumber evidence="2">3.1.1.23</ecNumber>
    </submittedName>
</protein>
<dbReference type="GO" id="GO:0047372">
    <property type="term" value="F:monoacylglycerol lipase activity"/>
    <property type="evidence" value="ECO:0007669"/>
    <property type="project" value="UniProtKB-EC"/>
</dbReference>
<feature type="compositionally biased region" description="Low complexity" evidence="1">
    <location>
        <begin position="57"/>
        <end position="74"/>
    </location>
</feature>
<accession>A0A5B7AFX2</accession>
<gene>
    <name evidence="2" type="ORF">Din_024177</name>
</gene>
<feature type="region of interest" description="Disordered" evidence="1">
    <location>
        <begin position="57"/>
        <end position="84"/>
    </location>
</feature>
<dbReference type="EMBL" id="GHES01024177">
    <property type="protein sequence ID" value="MPA54736.1"/>
    <property type="molecule type" value="Transcribed_RNA"/>
</dbReference>
<name>A0A5B7AFX2_DAVIN</name>
<organism evidence="2">
    <name type="scientific">Davidia involucrata</name>
    <name type="common">Dove tree</name>
    <dbReference type="NCBI Taxonomy" id="16924"/>
    <lineage>
        <taxon>Eukaryota</taxon>
        <taxon>Viridiplantae</taxon>
        <taxon>Streptophyta</taxon>
        <taxon>Embryophyta</taxon>
        <taxon>Tracheophyta</taxon>
        <taxon>Spermatophyta</taxon>
        <taxon>Magnoliopsida</taxon>
        <taxon>eudicotyledons</taxon>
        <taxon>Gunneridae</taxon>
        <taxon>Pentapetalae</taxon>
        <taxon>asterids</taxon>
        <taxon>Cornales</taxon>
        <taxon>Nyssaceae</taxon>
        <taxon>Davidia</taxon>
    </lineage>
</organism>
<evidence type="ECO:0000313" key="2">
    <source>
        <dbReference type="EMBL" id="MPA54736.1"/>
    </source>
</evidence>
<evidence type="ECO:0000256" key="1">
    <source>
        <dbReference type="SAM" id="MobiDB-lite"/>
    </source>
</evidence>
<keyword evidence="2" id="KW-0378">Hydrolase</keyword>
<reference evidence="2" key="1">
    <citation type="submission" date="2019-08" db="EMBL/GenBank/DDBJ databases">
        <title>Reference gene set and small RNA set construction with multiple tissues from Davidia involucrata Baill.</title>
        <authorList>
            <person name="Yang H."/>
            <person name="Zhou C."/>
            <person name="Li G."/>
            <person name="Wang J."/>
            <person name="Gao P."/>
            <person name="Wang M."/>
            <person name="Wang R."/>
            <person name="Zhao Y."/>
        </authorList>
    </citation>
    <scope>NUCLEOTIDE SEQUENCE</scope>
    <source>
        <tissue evidence="2">Mixed with DoveR01_LX</tissue>
    </source>
</reference>